<reference evidence="2" key="1">
    <citation type="journal article" date="2014" name="Int. J. Syst. Evol. Microbiol.">
        <title>Complete genome sequence of Corynebacterium casei LMG S-19264T (=DSM 44701T), isolated from a smear-ripened cheese.</title>
        <authorList>
            <consortium name="US DOE Joint Genome Institute (JGI-PGF)"/>
            <person name="Walter F."/>
            <person name="Albersmeier A."/>
            <person name="Kalinowski J."/>
            <person name="Ruckert C."/>
        </authorList>
    </citation>
    <scope>NUCLEOTIDE SEQUENCE</scope>
    <source>
        <strain evidence="2">KCTC 42651</strain>
    </source>
</reference>
<dbReference type="Pfam" id="PF01177">
    <property type="entry name" value="Asp_Glu_race"/>
    <property type="match status" value="1"/>
</dbReference>
<dbReference type="RefSeq" id="WP_189988134.1">
    <property type="nucleotide sequence ID" value="NZ_BMZS01000003.1"/>
</dbReference>
<dbReference type="InterPro" id="IPR053714">
    <property type="entry name" value="Iso_Racemase_Enz_sf"/>
</dbReference>
<dbReference type="GO" id="GO:0047661">
    <property type="term" value="F:amino-acid racemase activity"/>
    <property type="evidence" value="ECO:0007669"/>
    <property type="project" value="InterPro"/>
</dbReference>
<dbReference type="Proteomes" id="UP000630353">
    <property type="component" value="Unassembled WGS sequence"/>
</dbReference>
<proteinExistence type="inferred from homology"/>
<dbReference type="InterPro" id="IPR052186">
    <property type="entry name" value="Hydantoin_racemase-like"/>
</dbReference>
<organism evidence="2 3">
    <name type="scientific">Thalassobaculum fulvum</name>
    <dbReference type="NCBI Taxonomy" id="1633335"/>
    <lineage>
        <taxon>Bacteria</taxon>
        <taxon>Pseudomonadati</taxon>
        <taxon>Pseudomonadota</taxon>
        <taxon>Alphaproteobacteria</taxon>
        <taxon>Rhodospirillales</taxon>
        <taxon>Thalassobaculaceae</taxon>
        <taxon>Thalassobaculum</taxon>
    </lineage>
</organism>
<dbReference type="Gene3D" id="3.40.50.12500">
    <property type="match status" value="1"/>
</dbReference>
<gene>
    <name evidence="2" type="ORF">GCM10017083_12900</name>
</gene>
<evidence type="ECO:0000256" key="1">
    <source>
        <dbReference type="ARBA" id="ARBA00038414"/>
    </source>
</evidence>
<comment type="similarity">
    <text evidence="1">Belongs to the HyuE racemase family.</text>
</comment>
<keyword evidence="3" id="KW-1185">Reference proteome</keyword>
<dbReference type="PANTHER" id="PTHR28047:SF5">
    <property type="entry name" value="PROTEIN DCG1"/>
    <property type="match status" value="1"/>
</dbReference>
<comment type="caution">
    <text evidence="2">The sequence shown here is derived from an EMBL/GenBank/DDBJ whole genome shotgun (WGS) entry which is preliminary data.</text>
</comment>
<reference evidence="2" key="2">
    <citation type="submission" date="2020-09" db="EMBL/GenBank/DDBJ databases">
        <authorList>
            <person name="Sun Q."/>
            <person name="Kim S."/>
        </authorList>
    </citation>
    <scope>NUCLEOTIDE SEQUENCE</scope>
    <source>
        <strain evidence="2">KCTC 42651</strain>
    </source>
</reference>
<dbReference type="PANTHER" id="PTHR28047">
    <property type="entry name" value="PROTEIN DCG1"/>
    <property type="match status" value="1"/>
</dbReference>
<protein>
    <submittedName>
        <fullName evidence="2">Hydantoin racemase</fullName>
    </submittedName>
</protein>
<evidence type="ECO:0000313" key="2">
    <source>
        <dbReference type="EMBL" id="GHD45227.1"/>
    </source>
</evidence>
<name>A0A918XR13_9PROT</name>
<dbReference type="InterPro" id="IPR015942">
    <property type="entry name" value="Asp/Glu/hydantoin_racemase"/>
</dbReference>
<accession>A0A918XR13</accession>
<evidence type="ECO:0000313" key="3">
    <source>
        <dbReference type="Proteomes" id="UP000630353"/>
    </source>
</evidence>
<sequence length="224" mass="22888">MTTTAVRRVLLANPNSNTAATGRMVAAARDAAPDWLRVEGYTTAASPALIVDDAGGEVAETAVAVAAGRDFGGFDGVIVSAYIDPGIDRVRAALPVPVVGIGEASMRAAAAVGRFSVAMTTPGLVDWVRRYAERLGLAARLASIPCTTDEPHALMADPDRVLAALDGLIRRAVAEDGAEAVVIGGGPLADAARTLAATSPVPLIEPVPAAVREMAARLAGEEDR</sequence>
<dbReference type="AlphaFoldDB" id="A0A918XR13"/>
<dbReference type="EMBL" id="BMZS01000003">
    <property type="protein sequence ID" value="GHD45227.1"/>
    <property type="molecule type" value="Genomic_DNA"/>
</dbReference>